<feature type="transmembrane region" description="Helical" evidence="13">
    <location>
        <begin position="439"/>
        <end position="462"/>
    </location>
</feature>
<evidence type="ECO:0000256" key="1">
    <source>
        <dbReference type="ARBA" id="ARBA00004141"/>
    </source>
</evidence>
<evidence type="ECO:0000256" key="7">
    <source>
        <dbReference type="ARBA" id="ARBA00023053"/>
    </source>
</evidence>
<evidence type="ECO:0000256" key="10">
    <source>
        <dbReference type="ARBA" id="ARBA00054632"/>
    </source>
</evidence>
<name>A0ABD2N274_9CUCU</name>
<dbReference type="InterPro" id="IPR011701">
    <property type="entry name" value="MFS"/>
</dbReference>
<keyword evidence="6 13" id="KW-1133">Transmembrane helix</keyword>
<feature type="transmembrane region" description="Helical" evidence="13">
    <location>
        <begin position="307"/>
        <end position="332"/>
    </location>
</feature>
<feature type="transmembrane region" description="Helical" evidence="13">
    <location>
        <begin position="370"/>
        <end position="391"/>
    </location>
</feature>
<evidence type="ECO:0000256" key="8">
    <source>
        <dbReference type="ARBA" id="ARBA00023136"/>
    </source>
</evidence>
<dbReference type="CDD" id="cd17318">
    <property type="entry name" value="MFS_SLC17"/>
    <property type="match status" value="1"/>
</dbReference>
<evidence type="ECO:0000256" key="5">
    <source>
        <dbReference type="ARBA" id="ARBA00022847"/>
    </source>
</evidence>
<evidence type="ECO:0000313" key="15">
    <source>
        <dbReference type="EMBL" id="KAL3272627.1"/>
    </source>
</evidence>
<comment type="caution">
    <text evidence="15">The sequence shown here is derived from an EMBL/GenBank/DDBJ whole genome shotgun (WGS) entry which is preliminary data.</text>
</comment>
<keyword evidence="5" id="KW-0769">Symport</keyword>
<dbReference type="PANTHER" id="PTHR11662">
    <property type="entry name" value="SOLUTE CARRIER FAMILY 17"/>
    <property type="match status" value="1"/>
</dbReference>
<evidence type="ECO:0000256" key="2">
    <source>
        <dbReference type="ARBA" id="ARBA00008586"/>
    </source>
</evidence>
<keyword evidence="16" id="KW-1185">Reference proteome</keyword>
<dbReference type="PANTHER" id="PTHR11662:SF280">
    <property type="entry name" value="FI21844P1-RELATED"/>
    <property type="match status" value="1"/>
</dbReference>
<evidence type="ECO:0000256" key="4">
    <source>
        <dbReference type="ARBA" id="ARBA00022692"/>
    </source>
</evidence>
<feature type="domain" description="Major facilitator superfamily (MFS) profile" evidence="14">
    <location>
        <begin position="40"/>
        <end position="462"/>
    </location>
</feature>
<dbReference type="Proteomes" id="UP001516400">
    <property type="component" value="Unassembled WGS sequence"/>
</dbReference>
<evidence type="ECO:0000256" key="9">
    <source>
        <dbReference type="ARBA" id="ARBA00023201"/>
    </source>
</evidence>
<feature type="transmembrane region" description="Helical" evidence="13">
    <location>
        <begin position="403"/>
        <end position="427"/>
    </location>
</feature>
<comment type="subcellular location">
    <subcellularLocation>
        <location evidence="1">Membrane</location>
        <topology evidence="1">Multi-pass membrane protein</topology>
    </subcellularLocation>
</comment>
<keyword evidence="4 13" id="KW-0812">Transmembrane</keyword>
<accession>A0ABD2N274</accession>
<keyword evidence="9" id="KW-0739">Sodium transport</keyword>
<dbReference type="InterPro" id="IPR050382">
    <property type="entry name" value="MFS_Na/Anion_cotransporter"/>
</dbReference>
<reference evidence="15 16" key="1">
    <citation type="journal article" date="2021" name="BMC Biol.">
        <title>Horizontally acquired antibacterial genes associated with adaptive radiation of ladybird beetles.</title>
        <authorList>
            <person name="Li H.S."/>
            <person name="Tang X.F."/>
            <person name="Huang Y.H."/>
            <person name="Xu Z.Y."/>
            <person name="Chen M.L."/>
            <person name="Du X.Y."/>
            <person name="Qiu B.Y."/>
            <person name="Chen P.T."/>
            <person name="Zhang W."/>
            <person name="Slipinski A."/>
            <person name="Escalona H.E."/>
            <person name="Waterhouse R.M."/>
            <person name="Zwick A."/>
            <person name="Pang H."/>
        </authorList>
    </citation>
    <scope>NUCLEOTIDE SEQUENCE [LARGE SCALE GENOMIC DNA]</scope>
    <source>
        <strain evidence="15">SYSU2018</strain>
    </source>
</reference>
<protein>
    <recommendedName>
        <fullName evidence="11">Putative inorganic phosphate cotransporter</fullName>
    </recommendedName>
</protein>
<dbReference type="InterPro" id="IPR036259">
    <property type="entry name" value="MFS_trans_sf"/>
</dbReference>
<evidence type="ECO:0000256" key="3">
    <source>
        <dbReference type="ARBA" id="ARBA00022448"/>
    </source>
</evidence>
<comment type="function">
    <text evidence="10">May be an inorganic phosphate cotransporter.</text>
</comment>
<dbReference type="Pfam" id="PF07690">
    <property type="entry name" value="MFS_1"/>
    <property type="match status" value="1"/>
</dbReference>
<evidence type="ECO:0000256" key="12">
    <source>
        <dbReference type="SAM" id="MobiDB-lite"/>
    </source>
</evidence>
<dbReference type="EMBL" id="JABFTP020000062">
    <property type="protein sequence ID" value="KAL3272627.1"/>
    <property type="molecule type" value="Genomic_DNA"/>
</dbReference>
<evidence type="ECO:0000313" key="16">
    <source>
        <dbReference type="Proteomes" id="UP001516400"/>
    </source>
</evidence>
<feature type="transmembrane region" description="Helical" evidence="13">
    <location>
        <begin position="344"/>
        <end position="364"/>
    </location>
</feature>
<organism evidence="15 16">
    <name type="scientific">Cryptolaemus montrouzieri</name>
    <dbReference type="NCBI Taxonomy" id="559131"/>
    <lineage>
        <taxon>Eukaryota</taxon>
        <taxon>Metazoa</taxon>
        <taxon>Ecdysozoa</taxon>
        <taxon>Arthropoda</taxon>
        <taxon>Hexapoda</taxon>
        <taxon>Insecta</taxon>
        <taxon>Pterygota</taxon>
        <taxon>Neoptera</taxon>
        <taxon>Endopterygota</taxon>
        <taxon>Coleoptera</taxon>
        <taxon>Polyphaga</taxon>
        <taxon>Cucujiformia</taxon>
        <taxon>Coccinelloidea</taxon>
        <taxon>Coccinellidae</taxon>
        <taxon>Scymninae</taxon>
        <taxon>Scymnini</taxon>
        <taxon>Cryptolaemus</taxon>
    </lineage>
</organism>
<keyword evidence="3" id="KW-0813">Transport</keyword>
<proteinExistence type="inferred from homology"/>
<dbReference type="Gene3D" id="1.20.1250.20">
    <property type="entry name" value="MFS general substrate transporter like domains"/>
    <property type="match status" value="2"/>
</dbReference>
<evidence type="ECO:0000256" key="13">
    <source>
        <dbReference type="SAM" id="Phobius"/>
    </source>
</evidence>
<evidence type="ECO:0000259" key="14">
    <source>
        <dbReference type="PROSITE" id="PS50850"/>
    </source>
</evidence>
<dbReference type="GO" id="GO:0015293">
    <property type="term" value="F:symporter activity"/>
    <property type="evidence" value="ECO:0007669"/>
    <property type="project" value="UniProtKB-KW"/>
</dbReference>
<feature type="transmembrane region" description="Helical" evidence="13">
    <location>
        <begin position="40"/>
        <end position="65"/>
    </location>
</feature>
<dbReference type="FunFam" id="1.20.1250.20:FF:000144">
    <property type="entry name" value="Picot, isoform B"/>
    <property type="match status" value="1"/>
</dbReference>
<feature type="compositionally biased region" description="Polar residues" evidence="12">
    <location>
        <begin position="481"/>
        <end position="490"/>
    </location>
</feature>
<dbReference type="InterPro" id="IPR020846">
    <property type="entry name" value="MFS_dom"/>
</dbReference>
<dbReference type="FunFam" id="1.20.1250.20:FF:000003">
    <property type="entry name" value="Solute carrier family 17 member 3"/>
    <property type="match status" value="1"/>
</dbReference>
<keyword evidence="8 13" id="KW-0472">Membrane</keyword>
<evidence type="ECO:0000256" key="11">
    <source>
        <dbReference type="ARBA" id="ARBA00068450"/>
    </source>
</evidence>
<feature type="transmembrane region" description="Helical" evidence="13">
    <location>
        <begin position="113"/>
        <end position="130"/>
    </location>
</feature>
<gene>
    <name evidence="15" type="ORF">HHI36_014094</name>
</gene>
<dbReference type="GO" id="GO:0016020">
    <property type="term" value="C:membrane"/>
    <property type="evidence" value="ECO:0007669"/>
    <property type="project" value="UniProtKB-SubCell"/>
</dbReference>
<evidence type="ECO:0000256" key="6">
    <source>
        <dbReference type="ARBA" id="ARBA00022989"/>
    </source>
</evidence>
<feature type="transmembrane region" description="Helical" evidence="13">
    <location>
        <begin position="177"/>
        <end position="200"/>
    </location>
</feature>
<keyword evidence="7" id="KW-0915">Sodium</keyword>
<dbReference type="SUPFAM" id="SSF103473">
    <property type="entry name" value="MFS general substrate transporter"/>
    <property type="match status" value="1"/>
</dbReference>
<dbReference type="AlphaFoldDB" id="A0ABD2N274"/>
<feature type="transmembrane region" description="Helical" evidence="13">
    <location>
        <begin position="206"/>
        <end position="227"/>
    </location>
</feature>
<keyword evidence="9" id="KW-0406">Ion transport</keyword>
<dbReference type="PROSITE" id="PS50850">
    <property type="entry name" value="MFS"/>
    <property type="match status" value="1"/>
</dbReference>
<sequence length="490" mass="54811">MCVPEKRNSEIGDMYEEFEGVPNVISLLFSRWFGARHVQVFLAFYLMFIAYGLRVNLSVGIVAMTDPTASPNPDIPTFSEWQDKSIILSSFFWGYLPPQAFAGQLAKKYGPKWFLISAMLICCLFTYLLPLTAMKFGSVGVMFCRIMQGVGQGFVYPMIHDILSKWVPACERSRLGTYVYAGGSCGTVVSMLVTGMLSASWWGWPAVFYCYGTLCLIWILLMVRFGCNDPNDHKKIKEEEKLYISNGLARSDKEKCPTPWKDIFTSLPVWSLIIVHCGQNWGFWTLMTEIPSYISGVMKYNIQSNSYLSALPYFTLWLLSFIFSACADYLINHRIASIGVTRKLLNSIGLFIPAAALITLGYMTEKQNHAAVVLLTIAVGTNAAIYSGFNINHIDIAPNHSGVLMGITNGASNVCALIAPLFVQVIVKDHADVSQWRTVFVFTASLYVITNCVFLIFGTGELQDWNEPKSKRKNNEKHIKNSSLESPVKG</sequence>
<comment type="similarity">
    <text evidence="2">Belongs to the major facilitator superfamily. Sodium/anion cotransporter family.</text>
</comment>
<feature type="region of interest" description="Disordered" evidence="12">
    <location>
        <begin position="467"/>
        <end position="490"/>
    </location>
</feature>
<dbReference type="GO" id="GO:0006814">
    <property type="term" value="P:sodium ion transport"/>
    <property type="evidence" value="ECO:0007669"/>
    <property type="project" value="UniProtKB-KW"/>
</dbReference>